<dbReference type="Pfam" id="PF07980">
    <property type="entry name" value="SusD_RagB"/>
    <property type="match status" value="1"/>
</dbReference>
<keyword evidence="5" id="KW-0998">Cell outer membrane</keyword>
<dbReference type="Pfam" id="PF14322">
    <property type="entry name" value="SusD-like_3"/>
    <property type="match status" value="1"/>
</dbReference>
<gene>
    <name evidence="9" type="ORF">DYU11_24295</name>
</gene>
<evidence type="ECO:0000256" key="3">
    <source>
        <dbReference type="ARBA" id="ARBA00022729"/>
    </source>
</evidence>
<sequence>MTTTNRTFLIFSLLVLLAGCQSFLEVQPELQIDESQAITNASSAEVALNGLYNRLGNDSYYGSNFQALAYLSGGDIQWTGSQGAPQEITARKLTADNGYVGNAWAGIYRTILSANYLIETVPALTDPQLTAARKDQFVGEALTIRALAYFDLVRGWGGVQLVLAPTRQPSDNTGIKRSSADETYAQVLKDLTAAEPLLPNTTNRNRVTRKTVWALRARYHLYRKEWAQADEYASKLISDATNYRLARPYSAFFANNAVATPESVFELAFSNSFRNGHANWWLPPALGGRREWAPNAQLVTLLNDPNMGGNRNGLIAQTAPPGNLWYGKLYYRNPIGTDPQYIIRIAELYLIRAEARARLGKLNEALADLNAVRDRAGLSALTTTTTPTLEATLLAIEQERRVEFPFEADRWFDLIRTGRIAAVLGITDTKKYVFPIPTSEILADKALTQNEGY</sequence>
<dbReference type="RefSeq" id="WP_119670319.1">
    <property type="nucleotide sequence ID" value="NZ_QXED01000007.1"/>
</dbReference>
<dbReference type="CDD" id="cd08977">
    <property type="entry name" value="SusD"/>
    <property type="match status" value="1"/>
</dbReference>
<evidence type="ECO:0000256" key="5">
    <source>
        <dbReference type="ARBA" id="ARBA00023237"/>
    </source>
</evidence>
<proteinExistence type="inferred from homology"/>
<dbReference type="GO" id="GO:0009279">
    <property type="term" value="C:cell outer membrane"/>
    <property type="evidence" value="ECO:0007669"/>
    <property type="project" value="UniProtKB-SubCell"/>
</dbReference>
<reference evidence="9 10" key="1">
    <citation type="submission" date="2018-08" db="EMBL/GenBank/DDBJ databases">
        <title>Fibrisoma montanum sp. nov., isolated from Danxia mountain soil.</title>
        <authorList>
            <person name="Huang Y."/>
        </authorList>
    </citation>
    <scope>NUCLEOTIDE SEQUENCE [LARGE SCALE GENOMIC DNA]</scope>
    <source>
        <strain evidence="9 10">HYT19</strain>
    </source>
</reference>
<comment type="similarity">
    <text evidence="2">Belongs to the SusD family.</text>
</comment>
<comment type="subcellular location">
    <subcellularLocation>
        <location evidence="1">Cell outer membrane</location>
    </subcellularLocation>
</comment>
<protein>
    <submittedName>
        <fullName evidence="9">RagB/SusD family nutrient uptake outer membrane protein</fullName>
    </submittedName>
</protein>
<keyword evidence="10" id="KW-1185">Reference proteome</keyword>
<dbReference type="InterPro" id="IPR012944">
    <property type="entry name" value="SusD_RagB_dom"/>
</dbReference>
<dbReference type="SUPFAM" id="SSF48452">
    <property type="entry name" value="TPR-like"/>
    <property type="match status" value="1"/>
</dbReference>
<feature type="domain" description="SusD-like N-terminal" evidence="8">
    <location>
        <begin position="23"/>
        <end position="218"/>
    </location>
</feature>
<evidence type="ECO:0000313" key="9">
    <source>
        <dbReference type="EMBL" id="RIV20034.1"/>
    </source>
</evidence>
<dbReference type="InterPro" id="IPR033985">
    <property type="entry name" value="SusD-like_N"/>
</dbReference>
<evidence type="ECO:0000313" key="10">
    <source>
        <dbReference type="Proteomes" id="UP000283523"/>
    </source>
</evidence>
<evidence type="ECO:0000256" key="2">
    <source>
        <dbReference type="ARBA" id="ARBA00006275"/>
    </source>
</evidence>
<evidence type="ECO:0000256" key="4">
    <source>
        <dbReference type="ARBA" id="ARBA00023136"/>
    </source>
</evidence>
<evidence type="ECO:0000259" key="8">
    <source>
        <dbReference type="Pfam" id="PF14322"/>
    </source>
</evidence>
<dbReference type="EMBL" id="QXED01000007">
    <property type="protein sequence ID" value="RIV20034.1"/>
    <property type="molecule type" value="Genomic_DNA"/>
</dbReference>
<dbReference type="PROSITE" id="PS51257">
    <property type="entry name" value="PROKAR_LIPOPROTEIN"/>
    <property type="match status" value="1"/>
</dbReference>
<feature type="chain" id="PRO_5019486670" evidence="6">
    <location>
        <begin position="25"/>
        <end position="453"/>
    </location>
</feature>
<evidence type="ECO:0000259" key="7">
    <source>
        <dbReference type="Pfam" id="PF07980"/>
    </source>
</evidence>
<dbReference type="OrthoDB" id="621570at2"/>
<name>A0A418M2W9_9BACT</name>
<evidence type="ECO:0000256" key="1">
    <source>
        <dbReference type="ARBA" id="ARBA00004442"/>
    </source>
</evidence>
<dbReference type="Proteomes" id="UP000283523">
    <property type="component" value="Unassembled WGS sequence"/>
</dbReference>
<dbReference type="InterPro" id="IPR011990">
    <property type="entry name" value="TPR-like_helical_dom_sf"/>
</dbReference>
<dbReference type="AlphaFoldDB" id="A0A418M2W9"/>
<evidence type="ECO:0000256" key="6">
    <source>
        <dbReference type="SAM" id="SignalP"/>
    </source>
</evidence>
<dbReference type="Gene3D" id="1.25.40.390">
    <property type="match status" value="1"/>
</dbReference>
<comment type="caution">
    <text evidence="9">The sequence shown here is derived from an EMBL/GenBank/DDBJ whole genome shotgun (WGS) entry which is preliminary data.</text>
</comment>
<accession>A0A418M2W9</accession>
<feature type="signal peptide" evidence="6">
    <location>
        <begin position="1"/>
        <end position="24"/>
    </location>
</feature>
<organism evidence="9 10">
    <name type="scientific">Fibrisoma montanum</name>
    <dbReference type="NCBI Taxonomy" id="2305895"/>
    <lineage>
        <taxon>Bacteria</taxon>
        <taxon>Pseudomonadati</taxon>
        <taxon>Bacteroidota</taxon>
        <taxon>Cytophagia</taxon>
        <taxon>Cytophagales</taxon>
        <taxon>Spirosomataceae</taxon>
        <taxon>Fibrisoma</taxon>
    </lineage>
</organism>
<keyword evidence="4" id="KW-0472">Membrane</keyword>
<feature type="domain" description="RagB/SusD" evidence="7">
    <location>
        <begin position="336"/>
        <end position="417"/>
    </location>
</feature>
<keyword evidence="3 6" id="KW-0732">Signal</keyword>